<evidence type="ECO:0000256" key="10">
    <source>
        <dbReference type="ARBA" id="ARBA00023291"/>
    </source>
</evidence>
<keyword evidence="8 11" id="KW-0408">Iron</keyword>
<keyword evidence="4 11" id="KW-0004">4Fe-4S</keyword>
<evidence type="ECO:0000256" key="1">
    <source>
        <dbReference type="ARBA" id="ARBA00001927"/>
    </source>
</evidence>
<evidence type="ECO:0000256" key="8">
    <source>
        <dbReference type="ARBA" id="ARBA00023004"/>
    </source>
</evidence>
<dbReference type="PRINTS" id="PR00354">
    <property type="entry name" value="7FE8SFRDOXIN"/>
</dbReference>
<dbReference type="AlphaFoldDB" id="A0A0F5FNQ2"/>
<dbReference type="InterPro" id="IPR054829">
    <property type="entry name" value="FdxA"/>
</dbReference>
<dbReference type="PANTHER" id="PTHR42859">
    <property type="entry name" value="OXIDOREDUCTASE"/>
    <property type="match status" value="1"/>
</dbReference>
<name>A0A0F5FNQ2_9HYPH</name>
<keyword evidence="10 11" id="KW-0003">3Fe-4S</keyword>
<comment type="cofactor">
    <cofactor evidence="2 11">
        <name>[4Fe-4S] cluster</name>
        <dbReference type="ChEBI" id="CHEBI:49883"/>
    </cofactor>
</comment>
<organism evidence="13 14">
    <name type="scientific">Devosia geojensis</name>
    <dbReference type="NCBI Taxonomy" id="443610"/>
    <lineage>
        <taxon>Bacteria</taxon>
        <taxon>Pseudomonadati</taxon>
        <taxon>Pseudomonadota</taxon>
        <taxon>Alphaproteobacteria</taxon>
        <taxon>Hyphomicrobiales</taxon>
        <taxon>Devosiaceae</taxon>
        <taxon>Devosia</taxon>
    </lineage>
</organism>
<dbReference type="RefSeq" id="WP_046110022.1">
    <property type="nucleotide sequence ID" value="NZ_JZEX01000149.1"/>
</dbReference>
<dbReference type="PROSITE" id="PS00198">
    <property type="entry name" value="4FE4S_FER_1"/>
    <property type="match status" value="1"/>
</dbReference>
<keyword evidence="14" id="KW-1185">Reference proteome</keyword>
<comment type="caution">
    <text evidence="13">The sequence shown here is derived from an EMBL/GenBank/DDBJ whole genome shotgun (WGS) entry which is preliminary data.</text>
</comment>
<keyword evidence="9 11" id="KW-0411">Iron-sulfur</keyword>
<dbReference type="GO" id="GO:0046872">
    <property type="term" value="F:metal ion binding"/>
    <property type="evidence" value="ECO:0007669"/>
    <property type="project" value="UniProtKB-KW"/>
</dbReference>
<keyword evidence="7 11" id="KW-0249">Electron transport</keyword>
<comment type="function">
    <text evidence="11">Ferredoxins are iron-sulfur proteins that transfer electrons in a wide variety of metabolic reactions.</text>
</comment>
<dbReference type="STRING" id="443610.VE25_17865"/>
<dbReference type="GO" id="GO:0051539">
    <property type="term" value="F:4 iron, 4 sulfur cluster binding"/>
    <property type="evidence" value="ECO:0007669"/>
    <property type="project" value="UniProtKB-KW"/>
</dbReference>
<keyword evidence="6 11" id="KW-0677">Repeat</keyword>
<dbReference type="PATRIC" id="fig|443610.3.peg.1875"/>
<evidence type="ECO:0000256" key="9">
    <source>
        <dbReference type="ARBA" id="ARBA00023014"/>
    </source>
</evidence>
<feature type="domain" description="4Fe-4S ferredoxin-type" evidence="12">
    <location>
        <begin position="1"/>
        <end position="30"/>
    </location>
</feature>
<dbReference type="PANTHER" id="PTHR42859:SF2">
    <property type="entry name" value="FERREDOXIN"/>
    <property type="match status" value="1"/>
</dbReference>
<evidence type="ECO:0000313" key="13">
    <source>
        <dbReference type="EMBL" id="KKB10463.1"/>
    </source>
</evidence>
<dbReference type="EMBL" id="JZEX01000149">
    <property type="protein sequence ID" value="KKB10463.1"/>
    <property type="molecule type" value="Genomic_DNA"/>
</dbReference>
<dbReference type="Pfam" id="PF11953">
    <property type="entry name" value="DUF3470"/>
    <property type="match status" value="1"/>
</dbReference>
<dbReference type="OrthoDB" id="9803397at2"/>
<dbReference type="Gene3D" id="3.30.70.20">
    <property type="match status" value="1"/>
</dbReference>
<evidence type="ECO:0000256" key="4">
    <source>
        <dbReference type="ARBA" id="ARBA00022485"/>
    </source>
</evidence>
<protein>
    <recommendedName>
        <fullName evidence="11">Ferredoxin</fullName>
    </recommendedName>
</protein>
<dbReference type="Proteomes" id="UP000033632">
    <property type="component" value="Unassembled WGS sequence"/>
</dbReference>
<dbReference type="PROSITE" id="PS51379">
    <property type="entry name" value="4FE4S_FER_2"/>
    <property type="match status" value="2"/>
</dbReference>
<evidence type="ECO:0000256" key="5">
    <source>
        <dbReference type="ARBA" id="ARBA00022723"/>
    </source>
</evidence>
<dbReference type="InterPro" id="IPR000813">
    <property type="entry name" value="7Fe_ferredoxin"/>
</dbReference>
<evidence type="ECO:0000256" key="11">
    <source>
        <dbReference type="RuleBase" id="RU364098"/>
    </source>
</evidence>
<proteinExistence type="predicted"/>
<dbReference type="GO" id="GO:0009055">
    <property type="term" value="F:electron transfer activity"/>
    <property type="evidence" value="ECO:0007669"/>
    <property type="project" value="InterPro"/>
</dbReference>
<evidence type="ECO:0000256" key="7">
    <source>
        <dbReference type="ARBA" id="ARBA00022982"/>
    </source>
</evidence>
<feature type="domain" description="4Fe-4S ferredoxin-type" evidence="12">
    <location>
        <begin position="31"/>
        <end position="60"/>
    </location>
</feature>
<evidence type="ECO:0000313" key="14">
    <source>
        <dbReference type="Proteomes" id="UP000033632"/>
    </source>
</evidence>
<accession>A0A0F5FNQ2</accession>
<dbReference type="SUPFAM" id="SSF54862">
    <property type="entry name" value="4Fe-4S ferredoxins"/>
    <property type="match status" value="1"/>
</dbReference>
<evidence type="ECO:0000256" key="3">
    <source>
        <dbReference type="ARBA" id="ARBA00022448"/>
    </source>
</evidence>
<reference evidence="13 14" key="1">
    <citation type="submission" date="2015-03" db="EMBL/GenBank/DDBJ databases">
        <authorList>
            <person name="Hassan Y.I."/>
            <person name="Lepp D."/>
            <person name="Li X.-Z."/>
            <person name="Zhou T."/>
        </authorList>
    </citation>
    <scope>NUCLEOTIDE SEQUENCE [LARGE SCALE GENOMIC DNA]</scope>
    <source>
        <strain evidence="13 14">BD-c194</strain>
    </source>
</reference>
<dbReference type="NCBIfam" id="NF045490">
    <property type="entry name" value="FdxA_Protbact"/>
    <property type="match status" value="1"/>
</dbReference>
<gene>
    <name evidence="13" type="ORF">VE25_17865</name>
</gene>
<evidence type="ECO:0000256" key="2">
    <source>
        <dbReference type="ARBA" id="ARBA00001966"/>
    </source>
</evidence>
<dbReference type="InterPro" id="IPR050294">
    <property type="entry name" value="RnfB_subfamily"/>
</dbReference>
<dbReference type="InterPro" id="IPR017900">
    <property type="entry name" value="4Fe4S_Fe_S_CS"/>
</dbReference>
<evidence type="ECO:0000256" key="6">
    <source>
        <dbReference type="ARBA" id="ARBA00022737"/>
    </source>
</evidence>
<keyword evidence="5 11" id="KW-0479">Metal-binding</keyword>
<evidence type="ECO:0000259" key="12">
    <source>
        <dbReference type="PROSITE" id="PS51379"/>
    </source>
</evidence>
<sequence length="112" mass="12314">MTYIVTEQCIACKHMDCVEVCPVDCFYEGENMLVIHPDECIDCGVCEPECPADAIRPALSADDDDWVAFNAKYARLWPNITEIGEVPANANEMQGVPDKLKTLFSEKPGAGS</sequence>
<comment type="cofactor">
    <cofactor evidence="1 11">
        <name>[3Fe-4S] cluster</name>
        <dbReference type="ChEBI" id="CHEBI:21137"/>
    </cofactor>
</comment>
<keyword evidence="3 11" id="KW-0813">Transport</keyword>
<dbReference type="InterPro" id="IPR017896">
    <property type="entry name" value="4Fe4S_Fe-S-bd"/>
</dbReference>
<dbReference type="GO" id="GO:0051538">
    <property type="term" value="F:3 iron, 4 sulfur cluster binding"/>
    <property type="evidence" value="ECO:0007669"/>
    <property type="project" value="UniProtKB-KW"/>
</dbReference>
<dbReference type="InterPro" id="IPR022569">
    <property type="entry name" value="Fd_C"/>
</dbReference>
<dbReference type="Pfam" id="PF00037">
    <property type="entry name" value="Fer4"/>
    <property type="match status" value="1"/>
</dbReference>